<sequence length="480" mass="54440">MSRDSSPLFCRSSPPLHLSQDPEDAVVVLLEKARRAHTLSPAVENFLKSHQSTFFGLFSRQIELIKSRSQDFRDAEITVFDKTLLTLTEHPDCLMNPATVNFFCEEYLNINLGGPISEMTLTLRQTVEVPEVLKQALPSSSDPATVEPEADLEPKKPSHLSPINVDLGKNMEPKLAGLWSVYETARTDYLDALKKNIREKIVSTAKFLRDTAENILLFLENKNADALLIAELEGTFTHAKTTVVCLTGGRNRKFDKAEVDKLIGVPRGPSRRVNGHPYPNPVDIVSRHGGAPVITNGPVVTDRYTAYDLRNRVRYEPPFRQDLGPYGYQSTRDRRDSYGVERSSYAMTGPEPVRYRRYSDFGNPVRQQSRQLSPDVEYRRGSDHRREDRSASPEPPGRDSYRSGRSRTRSPNGRYYRPTFRDRAVDHRDGQGRGQLKAPMHGRGHSGIPYGYDGERMVDSYRPSRGRENLDHDNMDEGEF</sequence>
<feature type="compositionally biased region" description="Basic and acidic residues" evidence="1">
    <location>
        <begin position="465"/>
        <end position="480"/>
    </location>
</feature>
<keyword evidence="3" id="KW-1185">Reference proteome</keyword>
<feature type="compositionally biased region" description="Basic and acidic residues" evidence="1">
    <location>
        <begin position="376"/>
        <end position="402"/>
    </location>
</feature>
<dbReference type="AlphaFoldDB" id="A0AA39CC60"/>
<organism evidence="2 3">
    <name type="scientific">Cladophialophora chaetospira</name>
    <dbReference type="NCBI Taxonomy" id="386627"/>
    <lineage>
        <taxon>Eukaryota</taxon>
        <taxon>Fungi</taxon>
        <taxon>Dikarya</taxon>
        <taxon>Ascomycota</taxon>
        <taxon>Pezizomycotina</taxon>
        <taxon>Eurotiomycetes</taxon>
        <taxon>Chaetothyriomycetidae</taxon>
        <taxon>Chaetothyriales</taxon>
        <taxon>Herpotrichiellaceae</taxon>
        <taxon>Cladophialophora</taxon>
    </lineage>
</organism>
<protein>
    <submittedName>
        <fullName evidence="2">Uncharacterized protein</fullName>
    </submittedName>
</protein>
<evidence type="ECO:0000313" key="3">
    <source>
        <dbReference type="Proteomes" id="UP001172673"/>
    </source>
</evidence>
<evidence type="ECO:0000256" key="1">
    <source>
        <dbReference type="SAM" id="MobiDB-lite"/>
    </source>
</evidence>
<gene>
    <name evidence="2" type="ORF">H2200_012620</name>
</gene>
<dbReference type="Proteomes" id="UP001172673">
    <property type="component" value="Unassembled WGS sequence"/>
</dbReference>
<comment type="caution">
    <text evidence="2">The sequence shown here is derived from an EMBL/GenBank/DDBJ whole genome shotgun (WGS) entry which is preliminary data.</text>
</comment>
<dbReference type="EMBL" id="JAPDRK010000024">
    <property type="protein sequence ID" value="KAJ9602840.1"/>
    <property type="molecule type" value="Genomic_DNA"/>
</dbReference>
<reference evidence="2" key="1">
    <citation type="submission" date="2022-10" db="EMBL/GenBank/DDBJ databases">
        <title>Culturing micro-colonial fungi from biological soil crusts in the Mojave desert and describing Neophaeococcomyces mojavensis, and introducing the new genera and species Taxawa tesnikishii.</title>
        <authorList>
            <person name="Kurbessoian T."/>
            <person name="Stajich J.E."/>
        </authorList>
    </citation>
    <scope>NUCLEOTIDE SEQUENCE</scope>
    <source>
        <strain evidence="2">TK_41</strain>
    </source>
</reference>
<feature type="region of interest" description="Disordered" evidence="1">
    <location>
        <begin position="137"/>
        <end position="159"/>
    </location>
</feature>
<accession>A0AA39CC60</accession>
<proteinExistence type="predicted"/>
<name>A0AA39CC60_9EURO</name>
<evidence type="ECO:0000313" key="2">
    <source>
        <dbReference type="EMBL" id="KAJ9602840.1"/>
    </source>
</evidence>
<feature type="region of interest" description="Disordered" evidence="1">
    <location>
        <begin position="318"/>
        <end position="480"/>
    </location>
</feature>
<feature type="compositionally biased region" description="Basic and acidic residues" evidence="1">
    <location>
        <begin position="419"/>
        <end position="431"/>
    </location>
</feature>